<dbReference type="Gene3D" id="3.40.50.300">
    <property type="entry name" value="P-loop containing nucleotide triphosphate hydrolases"/>
    <property type="match status" value="1"/>
</dbReference>
<dbReference type="GO" id="GO:0006269">
    <property type="term" value="P:DNA replication, synthesis of primer"/>
    <property type="evidence" value="ECO:0007669"/>
    <property type="project" value="UniProtKB-UniRule"/>
</dbReference>
<dbReference type="Gene3D" id="1.10.860.10">
    <property type="entry name" value="DNAb Helicase, Chain A"/>
    <property type="match status" value="1"/>
</dbReference>
<protein>
    <recommendedName>
        <fullName evidence="11 12">Replicative DNA helicase</fullName>
        <ecNumber evidence="11 12">5.6.2.3</ecNumber>
    </recommendedName>
</protein>
<dbReference type="PROSITE" id="PS51199">
    <property type="entry name" value="SF4_HELICASE"/>
    <property type="match status" value="1"/>
</dbReference>
<evidence type="ECO:0000256" key="3">
    <source>
        <dbReference type="ARBA" id="ARBA00022705"/>
    </source>
</evidence>
<keyword evidence="4 12" id="KW-0547">Nucleotide-binding</keyword>
<evidence type="ECO:0000256" key="7">
    <source>
        <dbReference type="ARBA" id="ARBA00022840"/>
    </source>
</evidence>
<keyword evidence="9" id="KW-0413">Isomerase</keyword>
<dbReference type="CDD" id="cd00984">
    <property type="entry name" value="DnaB_C"/>
    <property type="match status" value="1"/>
</dbReference>
<comment type="caution">
    <text evidence="15">The sequence shown here is derived from an EMBL/GenBank/DDBJ whole genome shotgun (WGS) entry which is preliminary data.</text>
</comment>
<organism evidence="15 16">
    <name type="scientific">Candidatus Uhrbacteria bacterium RIFOXYB2_FULL_45_11</name>
    <dbReference type="NCBI Taxonomy" id="1802421"/>
    <lineage>
        <taxon>Bacteria</taxon>
        <taxon>Candidatus Uhriibacteriota</taxon>
    </lineage>
</organism>
<dbReference type="InterPro" id="IPR007694">
    <property type="entry name" value="DNA_helicase_DnaB-like_C"/>
</dbReference>
<evidence type="ECO:0000256" key="2">
    <source>
        <dbReference type="ARBA" id="ARBA00022515"/>
    </source>
</evidence>
<dbReference type="Pfam" id="PF03796">
    <property type="entry name" value="DnaB_C"/>
    <property type="match status" value="1"/>
</dbReference>
<dbReference type="InterPro" id="IPR016136">
    <property type="entry name" value="DNA_helicase_N/primase_C"/>
</dbReference>
<sequence length="505" mass="55839">MASHERIPPQNLEAEQSLLGSILIDKDAIVKIADRLQSEDFYRPAHQWIYETIQDLVERHDPIDILSLGNRLEEKGQLTQIGGRAYLVELSNMVPTAANIVHYAEIVQKKAILRRLIGAAANISQMGFDEGEEVDSTLDEAERALFQVSEKYNKNSFVSIRDVLDGAFERIDELHRDRGKLRGIPTGYTALDQILAGFQRSDLIILAARPSCGKTSLALDMCRHVGVNMKIPTAFFSLEMSKEQLVDRMICAQANVDLWKLRTGRLSDKADDFPRIADALGKLSEAPIFIDDNANLNIMQLRTKARRLKTEHGLGMIIVDYLQLMEGRSKKSQENRVQEVAEISRGLKQIAKELDVPVLALAQLSRAVELTKPAIPKLSHLRDSGSIEQDADVVMFIYRKAADKNFREEDLAPEDKNIAEIHIAKHRNGPTGMIRLFFEKERASFRNLDAHGGGGAGGGQSSSNSGGFAPYATAQKQPAHAPLGQPGGGVTVMAPPPIDPNPSTR</sequence>
<dbReference type="EC" id="5.6.2.3" evidence="11 12"/>
<feature type="compositionally biased region" description="Pro residues" evidence="13">
    <location>
        <begin position="494"/>
        <end position="505"/>
    </location>
</feature>
<feature type="region of interest" description="Disordered" evidence="13">
    <location>
        <begin position="449"/>
        <end position="505"/>
    </location>
</feature>
<dbReference type="GO" id="GO:0005524">
    <property type="term" value="F:ATP binding"/>
    <property type="evidence" value="ECO:0007669"/>
    <property type="project" value="UniProtKB-UniRule"/>
</dbReference>
<evidence type="ECO:0000313" key="15">
    <source>
        <dbReference type="EMBL" id="OGL97580.1"/>
    </source>
</evidence>
<evidence type="ECO:0000313" key="16">
    <source>
        <dbReference type="Proteomes" id="UP000177331"/>
    </source>
</evidence>
<keyword evidence="3 12" id="KW-0235">DNA replication</keyword>
<evidence type="ECO:0000256" key="12">
    <source>
        <dbReference type="RuleBase" id="RU362085"/>
    </source>
</evidence>
<dbReference type="GO" id="GO:1990077">
    <property type="term" value="C:primosome complex"/>
    <property type="evidence" value="ECO:0007669"/>
    <property type="project" value="UniProtKB-UniRule"/>
</dbReference>
<dbReference type="PANTHER" id="PTHR30153">
    <property type="entry name" value="REPLICATIVE DNA HELICASE DNAB"/>
    <property type="match status" value="1"/>
</dbReference>
<dbReference type="NCBIfam" id="TIGR00665">
    <property type="entry name" value="DnaB"/>
    <property type="match status" value="1"/>
</dbReference>
<dbReference type="EMBL" id="MGFD01000042">
    <property type="protein sequence ID" value="OGL97580.1"/>
    <property type="molecule type" value="Genomic_DNA"/>
</dbReference>
<dbReference type="GO" id="GO:0016887">
    <property type="term" value="F:ATP hydrolysis activity"/>
    <property type="evidence" value="ECO:0007669"/>
    <property type="project" value="RHEA"/>
</dbReference>
<keyword evidence="2 12" id="KW-0639">Primosome</keyword>
<dbReference type="PANTHER" id="PTHR30153:SF2">
    <property type="entry name" value="REPLICATIVE DNA HELICASE"/>
    <property type="match status" value="1"/>
</dbReference>
<dbReference type="NCBIfam" id="NF004384">
    <property type="entry name" value="PRK05748.1"/>
    <property type="match status" value="1"/>
</dbReference>
<comment type="similarity">
    <text evidence="1 12">Belongs to the helicase family. DnaB subfamily.</text>
</comment>
<evidence type="ECO:0000256" key="5">
    <source>
        <dbReference type="ARBA" id="ARBA00022801"/>
    </source>
</evidence>
<name>A0A1F7W498_9BACT</name>
<dbReference type="Pfam" id="PF00772">
    <property type="entry name" value="DnaB"/>
    <property type="match status" value="1"/>
</dbReference>
<evidence type="ECO:0000256" key="4">
    <source>
        <dbReference type="ARBA" id="ARBA00022741"/>
    </source>
</evidence>
<dbReference type="AlphaFoldDB" id="A0A1F7W498"/>
<comment type="catalytic activity">
    <reaction evidence="10 12">
        <text>ATP + H2O = ADP + phosphate + H(+)</text>
        <dbReference type="Rhea" id="RHEA:13065"/>
        <dbReference type="ChEBI" id="CHEBI:15377"/>
        <dbReference type="ChEBI" id="CHEBI:15378"/>
        <dbReference type="ChEBI" id="CHEBI:30616"/>
        <dbReference type="ChEBI" id="CHEBI:43474"/>
        <dbReference type="ChEBI" id="CHEBI:456216"/>
        <dbReference type="EC" id="5.6.2.3"/>
    </reaction>
</comment>
<evidence type="ECO:0000256" key="1">
    <source>
        <dbReference type="ARBA" id="ARBA00008428"/>
    </source>
</evidence>
<evidence type="ECO:0000256" key="13">
    <source>
        <dbReference type="SAM" id="MobiDB-lite"/>
    </source>
</evidence>
<proteinExistence type="inferred from homology"/>
<dbReference type="Proteomes" id="UP000177331">
    <property type="component" value="Unassembled WGS sequence"/>
</dbReference>
<feature type="domain" description="SF4 helicase" evidence="14">
    <location>
        <begin position="177"/>
        <end position="452"/>
    </location>
</feature>
<dbReference type="GO" id="GO:0003677">
    <property type="term" value="F:DNA binding"/>
    <property type="evidence" value="ECO:0007669"/>
    <property type="project" value="UniProtKB-UniRule"/>
</dbReference>
<dbReference type="InterPro" id="IPR036185">
    <property type="entry name" value="DNA_heli_DnaB-like_N_sf"/>
</dbReference>
<keyword evidence="5 12" id="KW-0378">Hydrolase</keyword>
<keyword evidence="6 12" id="KW-0347">Helicase</keyword>
<dbReference type="InterPro" id="IPR027417">
    <property type="entry name" value="P-loop_NTPase"/>
</dbReference>
<dbReference type="SUPFAM" id="SSF52540">
    <property type="entry name" value="P-loop containing nucleoside triphosphate hydrolases"/>
    <property type="match status" value="1"/>
</dbReference>
<keyword evidence="8 12" id="KW-0238">DNA-binding</keyword>
<evidence type="ECO:0000256" key="6">
    <source>
        <dbReference type="ARBA" id="ARBA00022806"/>
    </source>
</evidence>
<evidence type="ECO:0000256" key="11">
    <source>
        <dbReference type="NCBIfam" id="TIGR00665"/>
    </source>
</evidence>
<accession>A0A1F7W498</accession>
<evidence type="ECO:0000256" key="9">
    <source>
        <dbReference type="ARBA" id="ARBA00023235"/>
    </source>
</evidence>
<dbReference type="InterPro" id="IPR007693">
    <property type="entry name" value="DNA_helicase_DnaB-like_N"/>
</dbReference>
<comment type="function">
    <text evidence="12">The main replicative DNA helicase, it participates in initiation and elongation during chromosome replication. Travels ahead of the DNA replisome, separating dsDNA into templates for DNA synthesis. A processive ATP-dependent 5'-3' DNA helicase it has DNA-dependent ATPase activity.</text>
</comment>
<reference evidence="15 16" key="1">
    <citation type="journal article" date="2016" name="Nat. Commun.">
        <title>Thousands of microbial genomes shed light on interconnected biogeochemical processes in an aquifer system.</title>
        <authorList>
            <person name="Anantharaman K."/>
            <person name="Brown C.T."/>
            <person name="Hug L.A."/>
            <person name="Sharon I."/>
            <person name="Castelle C.J."/>
            <person name="Probst A.J."/>
            <person name="Thomas B.C."/>
            <person name="Singh A."/>
            <person name="Wilkins M.J."/>
            <person name="Karaoz U."/>
            <person name="Brodie E.L."/>
            <person name="Williams K.H."/>
            <person name="Hubbard S.S."/>
            <person name="Banfield J.F."/>
        </authorList>
    </citation>
    <scope>NUCLEOTIDE SEQUENCE [LARGE SCALE GENOMIC DNA]</scope>
</reference>
<evidence type="ECO:0000256" key="10">
    <source>
        <dbReference type="ARBA" id="ARBA00048954"/>
    </source>
</evidence>
<feature type="compositionally biased region" description="Gly residues" evidence="13">
    <location>
        <begin position="451"/>
        <end position="460"/>
    </location>
</feature>
<dbReference type="SUPFAM" id="SSF48024">
    <property type="entry name" value="N-terminal domain of DnaB helicase"/>
    <property type="match status" value="1"/>
</dbReference>
<dbReference type="InterPro" id="IPR007692">
    <property type="entry name" value="DNA_helicase_DnaB"/>
</dbReference>
<keyword evidence="7 12" id="KW-0067">ATP-binding</keyword>
<dbReference type="STRING" id="1802421.A2318_00825"/>
<evidence type="ECO:0000259" key="14">
    <source>
        <dbReference type="PROSITE" id="PS51199"/>
    </source>
</evidence>
<gene>
    <name evidence="15" type="ORF">A2318_00825</name>
</gene>
<dbReference type="GO" id="GO:0043139">
    <property type="term" value="F:5'-3' DNA helicase activity"/>
    <property type="evidence" value="ECO:0007669"/>
    <property type="project" value="UniProtKB-EC"/>
</dbReference>
<evidence type="ECO:0000256" key="8">
    <source>
        <dbReference type="ARBA" id="ARBA00023125"/>
    </source>
</evidence>
<dbReference type="FunFam" id="1.10.860.10:FF:000001">
    <property type="entry name" value="Replicative DNA helicase"/>
    <property type="match status" value="1"/>
</dbReference>
<dbReference type="GO" id="GO:0005829">
    <property type="term" value="C:cytosol"/>
    <property type="evidence" value="ECO:0007669"/>
    <property type="project" value="TreeGrafter"/>
</dbReference>